<dbReference type="PANTHER" id="PTHR48100:SF34">
    <property type="entry name" value="PHOSPHOGLYCERATE MUTASE-LIKE PROTEIN 4"/>
    <property type="match status" value="1"/>
</dbReference>
<dbReference type="EnsemblPlants" id="OPUNC08G15900.3">
    <property type="protein sequence ID" value="OPUNC08G15900.3"/>
    <property type="gene ID" value="OPUNC08G15900"/>
</dbReference>
<dbReference type="InterPro" id="IPR029033">
    <property type="entry name" value="His_PPase_superfam"/>
</dbReference>
<dbReference type="GO" id="GO:0005829">
    <property type="term" value="C:cytosol"/>
    <property type="evidence" value="ECO:0007669"/>
    <property type="project" value="TreeGrafter"/>
</dbReference>
<dbReference type="Gene3D" id="3.40.50.1240">
    <property type="entry name" value="Phosphoglycerate mutase-like"/>
    <property type="match status" value="1"/>
</dbReference>
<dbReference type="PANTHER" id="PTHR48100">
    <property type="entry name" value="BROAD-SPECIFICITY PHOSPHATASE YOR283W-RELATED"/>
    <property type="match status" value="1"/>
</dbReference>
<protein>
    <submittedName>
        <fullName evidence="3">Uncharacterized protein</fullName>
    </submittedName>
</protein>
<keyword evidence="4" id="KW-1185">Reference proteome</keyword>
<dbReference type="GO" id="GO:0016791">
    <property type="term" value="F:phosphatase activity"/>
    <property type="evidence" value="ECO:0007669"/>
    <property type="project" value="TreeGrafter"/>
</dbReference>
<sequence>MTVSNFGPAQIIHRPAHRLFYLQQAGLSPPPLPSSLACPRACLLGRSLRRAPLAPCCAPPPSSPRYYHRHRAPPASLSPGPAVAVAQQIRLNDGPHPGAALGMSSASVAERESEAGEFTEVVVVRHGETAWNASRIIQVAFLPLRALSISLKLGLCFSVNFGENLWLGKLGRTNNSLVGHLDVELNEIGRQQAVAVARRLSNEAKPAAIYSSDLKRAAETAETIAKACNLPNVVFDPALRERHIGDLQGLKYEDAGKERPEAYRAFLSHKRNRQIPGGGESLDQLSERCVSCLYNIVEKHQGERVILVSHGGTIRELYRHASPMKPLHGKIHNTSVSVILVSGATGRCIVKACGDISHLKETGVLENAFGGDKNSA</sequence>
<dbReference type="OMA" id="ERIIQGH"/>
<dbReference type="InterPro" id="IPR050275">
    <property type="entry name" value="PGM_Phosphatase"/>
</dbReference>
<dbReference type="Gramene" id="OPUNC08G15900.3">
    <property type="protein sequence ID" value="OPUNC08G15900.3"/>
    <property type="gene ID" value="OPUNC08G15900"/>
</dbReference>
<evidence type="ECO:0000313" key="3">
    <source>
        <dbReference type="EnsemblPlants" id="OPUNC08G15900.3"/>
    </source>
</evidence>
<dbReference type="Proteomes" id="UP000026962">
    <property type="component" value="Chromosome 8"/>
</dbReference>
<dbReference type="SUPFAM" id="SSF53254">
    <property type="entry name" value="Phosphoglycerate mutase-like"/>
    <property type="match status" value="1"/>
</dbReference>
<proteinExistence type="inferred from homology"/>
<organism evidence="3">
    <name type="scientific">Oryza punctata</name>
    <name type="common">Red rice</name>
    <dbReference type="NCBI Taxonomy" id="4537"/>
    <lineage>
        <taxon>Eukaryota</taxon>
        <taxon>Viridiplantae</taxon>
        <taxon>Streptophyta</taxon>
        <taxon>Embryophyta</taxon>
        <taxon>Tracheophyta</taxon>
        <taxon>Spermatophyta</taxon>
        <taxon>Magnoliopsida</taxon>
        <taxon>Liliopsida</taxon>
        <taxon>Poales</taxon>
        <taxon>Poaceae</taxon>
        <taxon>BOP clade</taxon>
        <taxon>Oryzoideae</taxon>
        <taxon>Oryzeae</taxon>
        <taxon>Oryzinae</taxon>
        <taxon>Oryza</taxon>
    </lineage>
</organism>
<dbReference type="CDD" id="cd07067">
    <property type="entry name" value="HP_PGM_like"/>
    <property type="match status" value="1"/>
</dbReference>
<evidence type="ECO:0000313" key="4">
    <source>
        <dbReference type="Proteomes" id="UP000026962"/>
    </source>
</evidence>
<dbReference type="InterPro" id="IPR013078">
    <property type="entry name" value="His_Pase_superF_clade-1"/>
</dbReference>
<evidence type="ECO:0000256" key="2">
    <source>
        <dbReference type="PIRSR" id="PIRSR613078-2"/>
    </source>
</evidence>
<evidence type="ECO:0000256" key="1">
    <source>
        <dbReference type="ARBA" id="ARBA00038362"/>
    </source>
</evidence>
<accession>A0A0E0LVX4</accession>
<dbReference type="InterPro" id="IPR001345">
    <property type="entry name" value="PG/BPGM_mutase_AS"/>
</dbReference>
<reference evidence="3" key="2">
    <citation type="submission" date="2018-05" db="EMBL/GenBank/DDBJ databases">
        <title>OpunRS2 (Oryza punctata Reference Sequence Version 2).</title>
        <authorList>
            <person name="Zhang J."/>
            <person name="Kudrna D."/>
            <person name="Lee S."/>
            <person name="Talag J."/>
            <person name="Welchert J."/>
            <person name="Wing R.A."/>
        </authorList>
    </citation>
    <scope>NUCLEOTIDE SEQUENCE [LARGE SCALE GENOMIC DNA]</scope>
</reference>
<dbReference type="Pfam" id="PF00300">
    <property type="entry name" value="His_Phos_1"/>
    <property type="match status" value="1"/>
</dbReference>
<dbReference type="STRING" id="4537.A0A0E0LVX4"/>
<name>A0A0E0LVX4_ORYPU</name>
<dbReference type="AlphaFoldDB" id="A0A0E0LVX4"/>
<dbReference type="SMART" id="SM00855">
    <property type="entry name" value="PGAM"/>
    <property type="match status" value="1"/>
</dbReference>
<comment type="similarity">
    <text evidence="1">Belongs to the phosphoglycerate mutase family.</text>
</comment>
<reference evidence="3" key="1">
    <citation type="submission" date="2015-04" db="UniProtKB">
        <authorList>
            <consortium name="EnsemblPlants"/>
        </authorList>
    </citation>
    <scope>IDENTIFICATION</scope>
</reference>
<dbReference type="PROSITE" id="PS00175">
    <property type="entry name" value="PG_MUTASE"/>
    <property type="match status" value="1"/>
</dbReference>
<dbReference type="FunFam" id="3.40.50.1240:FF:000029">
    <property type="entry name" value="Phosphoglycerate mutase-like protein 4"/>
    <property type="match status" value="1"/>
</dbReference>
<dbReference type="eggNOG" id="KOG0235">
    <property type="taxonomic scope" value="Eukaryota"/>
</dbReference>
<feature type="binding site" evidence="2">
    <location>
        <position position="216"/>
    </location>
    <ligand>
        <name>substrate</name>
    </ligand>
</feature>